<evidence type="ECO:0000313" key="2">
    <source>
        <dbReference type="Proteomes" id="UP000033881"/>
    </source>
</evidence>
<dbReference type="Proteomes" id="UP000033881">
    <property type="component" value="Unassembled WGS sequence"/>
</dbReference>
<proteinExistence type="predicted"/>
<accession>A0A0G0PGB0</accession>
<feature type="non-terminal residue" evidence="1">
    <location>
        <position position="33"/>
    </location>
</feature>
<name>A0A0G0PGB0_9BACT</name>
<reference evidence="1 2" key="1">
    <citation type="journal article" date="2015" name="Nature">
        <title>rRNA introns, odd ribosomes, and small enigmatic genomes across a large radiation of phyla.</title>
        <authorList>
            <person name="Brown C.T."/>
            <person name="Hug L.A."/>
            <person name="Thomas B.C."/>
            <person name="Sharon I."/>
            <person name="Castelle C.J."/>
            <person name="Singh A."/>
            <person name="Wilkins M.J."/>
            <person name="Williams K.H."/>
            <person name="Banfield J.F."/>
        </authorList>
    </citation>
    <scope>NUCLEOTIDE SEQUENCE [LARGE SCALE GENOMIC DNA]</scope>
</reference>
<comment type="caution">
    <text evidence="1">The sequence shown here is derived from an EMBL/GenBank/DDBJ whole genome shotgun (WGS) entry which is preliminary data.</text>
</comment>
<gene>
    <name evidence="1" type="ORF">UT24_C0052G0010</name>
</gene>
<dbReference type="EMBL" id="LBWB01000052">
    <property type="protein sequence ID" value="KKQ97139.1"/>
    <property type="molecule type" value="Genomic_DNA"/>
</dbReference>
<organism evidence="1 2">
    <name type="scientific">Candidatus Woesebacteria bacterium GW2011_GWB1_39_12</name>
    <dbReference type="NCBI Taxonomy" id="1618574"/>
    <lineage>
        <taxon>Bacteria</taxon>
        <taxon>Candidatus Woeseibacteriota</taxon>
    </lineage>
</organism>
<protein>
    <submittedName>
        <fullName evidence="1">Uncharacterized protein</fullName>
    </submittedName>
</protein>
<evidence type="ECO:0000313" key="1">
    <source>
        <dbReference type="EMBL" id="KKQ97139.1"/>
    </source>
</evidence>
<dbReference type="AlphaFoldDB" id="A0A0G0PGB0"/>
<sequence length="33" mass="3496">MSGATKNRLSHEDVQNILAEVKAGATKTVVAKK</sequence>